<keyword evidence="3" id="KW-1185">Reference proteome</keyword>
<comment type="caution">
    <text evidence="2">The sequence shown here is derived from an EMBL/GenBank/DDBJ whole genome shotgun (WGS) entry which is preliminary data.</text>
</comment>
<evidence type="ECO:0000313" key="2">
    <source>
        <dbReference type="EMBL" id="KAG5524118.1"/>
    </source>
</evidence>
<keyword evidence="1" id="KW-0175">Coiled coil</keyword>
<evidence type="ECO:0000313" key="3">
    <source>
        <dbReference type="Proteomes" id="UP000823749"/>
    </source>
</evidence>
<dbReference type="AlphaFoldDB" id="A0AAV6I6G3"/>
<dbReference type="Gene3D" id="1.10.287.1490">
    <property type="match status" value="1"/>
</dbReference>
<reference evidence="2" key="1">
    <citation type="submission" date="2020-08" db="EMBL/GenBank/DDBJ databases">
        <title>Plant Genome Project.</title>
        <authorList>
            <person name="Zhang R.-G."/>
        </authorList>
    </citation>
    <scope>NUCLEOTIDE SEQUENCE</scope>
    <source>
        <strain evidence="2">WSP0</strain>
        <tissue evidence="2">Leaf</tissue>
    </source>
</reference>
<evidence type="ECO:0000256" key="1">
    <source>
        <dbReference type="SAM" id="Coils"/>
    </source>
</evidence>
<protein>
    <submittedName>
        <fullName evidence="2">Uncharacterized protein</fullName>
    </submittedName>
</protein>
<gene>
    <name evidence="2" type="ORF">RHGRI_030941</name>
</gene>
<proteinExistence type="predicted"/>
<name>A0AAV6I6G3_9ERIC</name>
<organism evidence="2 3">
    <name type="scientific">Rhododendron griersonianum</name>
    <dbReference type="NCBI Taxonomy" id="479676"/>
    <lineage>
        <taxon>Eukaryota</taxon>
        <taxon>Viridiplantae</taxon>
        <taxon>Streptophyta</taxon>
        <taxon>Embryophyta</taxon>
        <taxon>Tracheophyta</taxon>
        <taxon>Spermatophyta</taxon>
        <taxon>Magnoliopsida</taxon>
        <taxon>eudicotyledons</taxon>
        <taxon>Gunneridae</taxon>
        <taxon>Pentapetalae</taxon>
        <taxon>asterids</taxon>
        <taxon>Ericales</taxon>
        <taxon>Ericaceae</taxon>
        <taxon>Ericoideae</taxon>
        <taxon>Rhodoreae</taxon>
        <taxon>Rhododendron</taxon>
    </lineage>
</organism>
<feature type="coiled-coil region" evidence="1">
    <location>
        <begin position="185"/>
        <end position="261"/>
    </location>
</feature>
<dbReference type="EMBL" id="JACTNZ010000011">
    <property type="protein sequence ID" value="KAG5524118.1"/>
    <property type="molecule type" value="Genomic_DNA"/>
</dbReference>
<sequence>MGTTTLAKVIVTGIAPRSRKPQSKSHPWRISTLTRTVFFQDMPDSNTPLEDLEAHLGVNNLNLGDELYSQSSRGSIDGPDSFGLLSGKDVIDKSRREYVSRLWSRLSHKIGKTCLDYVNNIENEVEKVLEEMRNMKVMDISPLQRNLKRFFDNIRTYKNHSASIKSCASQLADISQTLSHAKIRENEVIKEYELLQQEFEALEVDKAKLKRVLEGIDTKLKAKEAAVVANEGELSEVQLEISNLEDKVSAIKNAVVQTDEDNAKSEEIRRLLEANQNELANFKLFP</sequence>
<dbReference type="Proteomes" id="UP000823749">
    <property type="component" value="Chromosome 11"/>
</dbReference>
<accession>A0AAV6I6G3</accession>